<evidence type="ECO:0000256" key="4">
    <source>
        <dbReference type="ARBA" id="ARBA00022723"/>
    </source>
</evidence>
<keyword evidence="4 11" id="KW-0479">Metal-binding</keyword>
<dbReference type="InterPro" id="IPR013273">
    <property type="entry name" value="ADAMTS/ADAMTS-like"/>
</dbReference>
<evidence type="ECO:0000256" key="2">
    <source>
        <dbReference type="ARBA" id="ARBA00022525"/>
    </source>
</evidence>
<dbReference type="GO" id="GO:0006508">
    <property type="term" value="P:proteolysis"/>
    <property type="evidence" value="ECO:0007669"/>
    <property type="project" value="UniProtKB-KW"/>
</dbReference>
<evidence type="ECO:0000256" key="13">
    <source>
        <dbReference type="PROSITE-ProRule" id="PRU00276"/>
    </source>
</evidence>
<dbReference type="FunFam" id="2.20.100.10:FF:000001">
    <property type="entry name" value="semaphorin-5A isoform X1"/>
    <property type="match status" value="1"/>
</dbReference>
<dbReference type="PRINTS" id="PR01857">
    <property type="entry name" value="ADAMTSFAMILY"/>
</dbReference>
<evidence type="ECO:0000259" key="14">
    <source>
        <dbReference type="PROSITE" id="PS50215"/>
    </source>
</evidence>
<feature type="domain" description="Peptidase M12B" evidence="14">
    <location>
        <begin position="52"/>
        <end position="148"/>
    </location>
</feature>
<feature type="disulfide bond" evidence="12">
    <location>
        <begin position="61"/>
        <end position="116"/>
    </location>
</feature>
<feature type="binding site" evidence="11 13">
    <location>
        <position position="142"/>
    </location>
    <ligand>
        <name>Zn(2+)</name>
        <dbReference type="ChEBI" id="CHEBI:29105"/>
        <note>catalytic</note>
    </ligand>
</feature>
<feature type="disulfide bond" evidence="12">
    <location>
        <begin position="90"/>
        <end position="98"/>
    </location>
</feature>
<dbReference type="InterPro" id="IPR041645">
    <property type="entry name" value="ADAMTS_CR_2"/>
</dbReference>
<dbReference type="Proteomes" id="UP000770661">
    <property type="component" value="Unassembled WGS sequence"/>
</dbReference>
<evidence type="ECO:0000256" key="3">
    <source>
        <dbReference type="ARBA" id="ARBA00022670"/>
    </source>
</evidence>
<evidence type="ECO:0000256" key="12">
    <source>
        <dbReference type="PIRSR" id="PIRSR613273-3"/>
    </source>
</evidence>
<comment type="caution">
    <text evidence="15">The sequence shown here is derived from an EMBL/GenBank/DDBJ whole genome shotgun (WGS) entry which is preliminary data.</text>
</comment>
<dbReference type="GO" id="GO:0046872">
    <property type="term" value="F:metal ion binding"/>
    <property type="evidence" value="ECO:0007669"/>
    <property type="project" value="UniProtKB-KW"/>
</dbReference>
<dbReference type="PANTHER" id="PTHR13723">
    <property type="entry name" value="ADAMTS A DISINTEGRIN AND METALLOPROTEASE WITH THROMBOSPONDIN MOTIFS PROTEASE"/>
    <property type="match status" value="1"/>
</dbReference>
<dbReference type="GO" id="GO:0030198">
    <property type="term" value="P:extracellular matrix organization"/>
    <property type="evidence" value="ECO:0007669"/>
    <property type="project" value="InterPro"/>
</dbReference>
<comment type="cofactor">
    <cofactor evidence="11">
        <name>Zn(2+)</name>
        <dbReference type="ChEBI" id="CHEBI:29105"/>
    </cofactor>
    <text evidence="11">Binds 1 zinc ion per subunit.</text>
</comment>
<dbReference type="PROSITE" id="PS50092">
    <property type="entry name" value="TSP1"/>
    <property type="match status" value="2"/>
</dbReference>
<feature type="disulfide bond" evidence="12">
    <location>
        <begin position="222"/>
        <end position="233"/>
    </location>
</feature>
<gene>
    <name evidence="15" type="primary">Adamts20</name>
    <name evidence="15" type="ORF">GWK47_005491</name>
</gene>
<dbReference type="Gene3D" id="2.20.100.10">
    <property type="entry name" value="Thrombospondin type-1 (TSP1) repeat"/>
    <property type="match status" value="1"/>
</dbReference>
<dbReference type="PROSITE" id="PS50215">
    <property type="entry name" value="ADAM_MEPRO"/>
    <property type="match status" value="1"/>
</dbReference>
<dbReference type="Gene3D" id="3.40.390.10">
    <property type="entry name" value="Collagenase (Catalytic Domain)"/>
    <property type="match status" value="1"/>
</dbReference>
<keyword evidence="8 12" id="KW-1015">Disulfide bond</keyword>
<dbReference type="InterPro" id="IPR001590">
    <property type="entry name" value="Peptidase_M12B"/>
</dbReference>
<feature type="binding site" evidence="11">
    <location>
        <position position="79"/>
    </location>
    <ligand>
        <name>Ca(2+)</name>
        <dbReference type="ChEBI" id="CHEBI:29108"/>
        <label>1</label>
    </ligand>
</feature>
<dbReference type="GO" id="GO:0004222">
    <property type="term" value="F:metalloendopeptidase activity"/>
    <property type="evidence" value="ECO:0007669"/>
    <property type="project" value="InterPro"/>
</dbReference>
<feature type="binding site" evidence="11 13">
    <location>
        <position position="132"/>
    </location>
    <ligand>
        <name>Zn(2+)</name>
        <dbReference type="ChEBI" id="CHEBI:29105"/>
        <note>catalytic</note>
    </ligand>
</feature>
<dbReference type="Pfam" id="PF05986">
    <property type="entry name" value="ADAMTS_spacer1"/>
    <property type="match status" value="1"/>
</dbReference>
<dbReference type="GO" id="GO:0005576">
    <property type="term" value="C:extracellular region"/>
    <property type="evidence" value="ECO:0007669"/>
    <property type="project" value="UniProtKB-SubCell"/>
</dbReference>
<organism evidence="15 16">
    <name type="scientific">Chionoecetes opilio</name>
    <name type="common">Atlantic snow crab</name>
    <name type="synonym">Cancer opilio</name>
    <dbReference type="NCBI Taxonomy" id="41210"/>
    <lineage>
        <taxon>Eukaryota</taxon>
        <taxon>Metazoa</taxon>
        <taxon>Ecdysozoa</taxon>
        <taxon>Arthropoda</taxon>
        <taxon>Crustacea</taxon>
        <taxon>Multicrustacea</taxon>
        <taxon>Malacostraca</taxon>
        <taxon>Eumalacostraca</taxon>
        <taxon>Eucarida</taxon>
        <taxon>Decapoda</taxon>
        <taxon>Pleocyemata</taxon>
        <taxon>Brachyura</taxon>
        <taxon>Eubrachyura</taxon>
        <taxon>Majoidea</taxon>
        <taxon>Majidae</taxon>
        <taxon>Chionoecetes</taxon>
    </lineage>
</organism>
<proteinExistence type="predicted"/>
<evidence type="ECO:0000256" key="10">
    <source>
        <dbReference type="PIRSR" id="PIRSR613273-1"/>
    </source>
</evidence>
<dbReference type="InterPro" id="IPR024079">
    <property type="entry name" value="MetalloPept_cat_dom_sf"/>
</dbReference>
<reference evidence="15" key="1">
    <citation type="submission" date="2020-07" db="EMBL/GenBank/DDBJ databases">
        <title>The High-quality genome of the commercially important snow crab, Chionoecetes opilio.</title>
        <authorList>
            <person name="Jeong J.-H."/>
            <person name="Ryu S."/>
        </authorList>
    </citation>
    <scope>NUCLEOTIDE SEQUENCE</scope>
    <source>
        <strain evidence="15">MADBK_172401_WGS</strain>
        <tissue evidence="15">Digestive gland</tissue>
    </source>
</reference>
<dbReference type="InterPro" id="IPR010294">
    <property type="entry name" value="ADAMTS_spacer1"/>
</dbReference>
<evidence type="ECO:0000256" key="9">
    <source>
        <dbReference type="ARBA" id="ARBA00023180"/>
    </source>
</evidence>
<sequence length="646" mass="72399">MGPKWTVSLIFRDVSVGHRLDVSVVEIIKETRQFYSLKQYQQDNNSEVPGRSAEEILKTFCKWQQHHLKRAPLHPRRYDTALLLTRENICRNPWTKSCDTLGLAELGTMCSRHSSCAIVQDNGLSAAFTIAHELGHLLNMPHDNDDKCGLLTTSQKGGAGVEGDSKAGQTMNVMSRMLDHNTLPGGRSPEWPTCKRLWCTTSADEKEGCRTQHMPWADGTECGEELWCLKGQCVERDRAVTRKVHGHWGEWLPWSECSRTCGVGVRSSTRRCDSPLPRYGGNYCTGERVRYESCIGKPCPAGTLDFRTKQCHSFNNKNFGLTDIPEEVVWVPKYAGRNTVVSSSPVFNRPPTAYYKLAGQRWKDGNIVWSGHPLTSYACGVCHGDNSTCEVTAGSFHEAFPYGYSDVVEIPEGAAMIEVTQRAYHGLPTDDNYLALVDGQTGEYLLNGGSVVTPFQQDGGHRGHAAAVQWLQRHHGAHQRHNPPQQKLLVQILSVGDLNPPHIEFSYIKSTLYHDPNYYWQLDDWSLCSHTCDGDRERVAYCVRAADGVRVRDPLCPDHQRPSTQREPCSSTCPVHWEYTDWSKCAVREGGSECVRRREVGGCVTAGGYQVQVHLCEAENTYEVDMCSPINLAINPPHYLATLMLQ</sequence>
<feature type="disulfide bond" evidence="12">
    <location>
        <begin position="194"/>
        <end position="228"/>
    </location>
</feature>
<keyword evidence="3" id="KW-0645">Protease</keyword>
<dbReference type="AlphaFoldDB" id="A0A8J4YA71"/>
<evidence type="ECO:0000256" key="1">
    <source>
        <dbReference type="ARBA" id="ARBA00004613"/>
    </source>
</evidence>
<dbReference type="PANTHER" id="PTHR13723:SF278">
    <property type="entry name" value="ADAM METALLOPEPTIDASE WITH THROMBOSPONDIN TYPE 1 MOTIF A, ISOFORM B"/>
    <property type="match status" value="1"/>
</dbReference>
<feature type="disulfide bond" evidence="12">
    <location>
        <begin position="261"/>
        <end position="299"/>
    </location>
</feature>
<keyword evidence="2" id="KW-0964">Secreted</keyword>
<feature type="active site" evidence="10 13">
    <location>
        <position position="133"/>
    </location>
</feature>
<keyword evidence="11" id="KW-0106">Calcium</keyword>
<feature type="disulfide bond" evidence="12">
    <location>
        <begin position="272"/>
        <end position="284"/>
    </location>
</feature>
<dbReference type="SMART" id="SM00209">
    <property type="entry name" value="TSP1"/>
    <property type="match status" value="3"/>
</dbReference>
<evidence type="ECO:0000256" key="7">
    <source>
        <dbReference type="ARBA" id="ARBA00023049"/>
    </source>
</evidence>
<keyword evidence="6 11" id="KW-0862">Zinc</keyword>
<evidence type="ECO:0000256" key="5">
    <source>
        <dbReference type="ARBA" id="ARBA00022801"/>
    </source>
</evidence>
<evidence type="ECO:0000313" key="15">
    <source>
        <dbReference type="EMBL" id="KAG0723457.1"/>
    </source>
</evidence>
<protein>
    <submittedName>
        <fullName evidence="15">A disintegrin and metalloproteinase with thrombospondin motifs 20</fullName>
    </submittedName>
</protein>
<keyword evidence="16" id="KW-1185">Reference proteome</keyword>
<dbReference type="Pfam" id="PF17771">
    <property type="entry name" value="ADAMTS_CR_2"/>
    <property type="match status" value="1"/>
</dbReference>
<dbReference type="SUPFAM" id="SSF82895">
    <property type="entry name" value="TSP-1 type 1 repeat"/>
    <property type="match status" value="2"/>
</dbReference>
<accession>A0A8J4YA71</accession>
<comment type="caution">
    <text evidence="13">Lacks conserved residue(s) required for the propagation of feature annotation.</text>
</comment>
<dbReference type="Pfam" id="PF01421">
    <property type="entry name" value="Reprolysin"/>
    <property type="match status" value="1"/>
</dbReference>
<evidence type="ECO:0000256" key="6">
    <source>
        <dbReference type="ARBA" id="ARBA00022833"/>
    </source>
</evidence>
<dbReference type="Pfam" id="PF00090">
    <property type="entry name" value="TSP_1"/>
    <property type="match status" value="1"/>
</dbReference>
<keyword evidence="9" id="KW-0325">Glycoprotein</keyword>
<evidence type="ECO:0000256" key="11">
    <source>
        <dbReference type="PIRSR" id="PIRSR613273-2"/>
    </source>
</evidence>
<dbReference type="InterPro" id="IPR000884">
    <property type="entry name" value="TSP1_rpt"/>
</dbReference>
<dbReference type="InterPro" id="IPR036383">
    <property type="entry name" value="TSP1_rpt_sf"/>
</dbReference>
<dbReference type="EMBL" id="JACEEZ010008237">
    <property type="protein sequence ID" value="KAG0723457.1"/>
    <property type="molecule type" value="Genomic_DNA"/>
</dbReference>
<dbReference type="GO" id="GO:0031012">
    <property type="term" value="C:extracellular matrix"/>
    <property type="evidence" value="ECO:0007669"/>
    <property type="project" value="TreeGrafter"/>
</dbReference>
<feature type="disulfide bond" evidence="12">
    <location>
        <begin position="257"/>
        <end position="294"/>
    </location>
</feature>
<dbReference type="PRINTS" id="PR01705">
    <property type="entry name" value="TSP1REPEAT"/>
</dbReference>
<keyword evidence="5" id="KW-0378">Hydrolase</keyword>
<evidence type="ECO:0000313" key="16">
    <source>
        <dbReference type="Proteomes" id="UP000770661"/>
    </source>
</evidence>
<feature type="binding site" evidence="11 13">
    <location>
        <position position="136"/>
    </location>
    <ligand>
        <name>Zn(2+)</name>
        <dbReference type="ChEBI" id="CHEBI:29105"/>
        <note>catalytic</note>
    </ligand>
</feature>
<keyword evidence="7" id="KW-0482">Metalloprotease</keyword>
<dbReference type="OrthoDB" id="5855429at2759"/>
<dbReference type="Gene3D" id="2.60.120.830">
    <property type="match status" value="1"/>
</dbReference>
<comment type="subcellular location">
    <subcellularLocation>
        <location evidence="1">Secreted</location>
    </subcellularLocation>
</comment>
<name>A0A8J4YA71_CHIOP</name>
<dbReference type="SUPFAM" id="SSF55486">
    <property type="entry name" value="Metalloproteases ('zincins'), catalytic domain"/>
    <property type="match status" value="1"/>
</dbReference>
<dbReference type="InterPro" id="IPR050439">
    <property type="entry name" value="ADAMTS_ADAMTS-like"/>
</dbReference>
<evidence type="ECO:0000256" key="8">
    <source>
        <dbReference type="ARBA" id="ARBA00023157"/>
    </source>
</evidence>